<organism evidence="1 2">
    <name type="scientific">Streptomyces meridianus</name>
    <dbReference type="NCBI Taxonomy" id="2938945"/>
    <lineage>
        <taxon>Bacteria</taxon>
        <taxon>Bacillati</taxon>
        <taxon>Actinomycetota</taxon>
        <taxon>Actinomycetes</taxon>
        <taxon>Kitasatosporales</taxon>
        <taxon>Streptomycetaceae</taxon>
        <taxon>Streptomyces</taxon>
    </lineage>
</organism>
<gene>
    <name evidence="1" type="ORF">M1E25_15345</name>
</gene>
<dbReference type="RefSeq" id="WP_251415652.1">
    <property type="nucleotide sequence ID" value="NZ_JAMQGM010000031.1"/>
</dbReference>
<evidence type="ECO:0000313" key="1">
    <source>
        <dbReference type="EMBL" id="MCM2578710.1"/>
    </source>
</evidence>
<accession>A0ABT0X853</accession>
<comment type="caution">
    <text evidence="1">The sequence shown here is derived from an EMBL/GenBank/DDBJ whole genome shotgun (WGS) entry which is preliminary data.</text>
</comment>
<proteinExistence type="predicted"/>
<protein>
    <recommendedName>
        <fullName evidence="3">Cytochrome P450</fullName>
    </recommendedName>
</protein>
<dbReference type="Proteomes" id="UP001167160">
    <property type="component" value="Unassembled WGS sequence"/>
</dbReference>
<evidence type="ECO:0008006" key="3">
    <source>
        <dbReference type="Google" id="ProtNLM"/>
    </source>
</evidence>
<evidence type="ECO:0000313" key="2">
    <source>
        <dbReference type="Proteomes" id="UP001167160"/>
    </source>
</evidence>
<keyword evidence="2" id="KW-1185">Reference proteome</keyword>
<name>A0ABT0X853_9ACTN</name>
<dbReference type="EMBL" id="JAMQGM010000031">
    <property type="protein sequence ID" value="MCM2578710.1"/>
    <property type="molecule type" value="Genomic_DNA"/>
</dbReference>
<reference evidence="1" key="1">
    <citation type="journal article" date="2023" name="Int. J. Syst. Evol. Microbiol.">
        <title>Streptomyces meridianus sp. nov. isolated from brackish water of the Tagus estuary in Alcochete, Portugal.</title>
        <authorList>
            <person name="Santos J.D.N."/>
            <person name="Klimek D."/>
            <person name="Calusinska M."/>
            <person name="Lobo Da Cunha A."/>
            <person name="Catita J."/>
            <person name="Goncalves H."/>
            <person name="Gonzalez I."/>
            <person name="Reyes F."/>
            <person name="Lage O.M."/>
        </authorList>
    </citation>
    <scope>NUCLEOTIDE SEQUENCE</scope>
    <source>
        <strain evidence="1">MTZ3.1</strain>
    </source>
</reference>
<sequence>MADVHVPQRGDRYHLYEDCRSIEDGRSGSAANGSGTYPADPMSLDAAEEAGRTLCRTCHVTAVRT</sequence>